<feature type="binding site" evidence="13">
    <location>
        <position position="77"/>
    </location>
    <ligand>
        <name>[4Fe-4S] cluster</name>
        <dbReference type="ChEBI" id="CHEBI:49883"/>
        <note>4Fe-4S-S-AdoMet</note>
    </ligand>
</feature>
<comment type="subunit">
    <text evidence="13">Homodimer.</text>
</comment>
<dbReference type="InterPro" id="IPR006638">
    <property type="entry name" value="Elp3/MiaA/NifB-like_rSAM"/>
</dbReference>
<reference evidence="16" key="1">
    <citation type="journal article" date="2019" name="Int. J. Syst. Evol. Microbiol.">
        <title>The Global Catalogue of Microorganisms (GCM) 10K type strain sequencing project: providing services to taxonomists for standard genome sequencing and annotation.</title>
        <authorList>
            <consortium name="The Broad Institute Genomics Platform"/>
            <consortium name="The Broad Institute Genome Sequencing Center for Infectious Disease"/>
            <person name="Wu L."/>
            <person name="Ma J."/>
        </authorList>
    </citation>
    <scope>NUCLEOTIDE SEQUENCE [LARGE SCALE GENOMIC DNA]</scope>
    <source>
        <strain evidence="16">CECT 7069</strain>
    </source>
</reference>
<dbReference type="Gene3D" id="3.20.20.70">
    <property type="entry name" value="Aldolase class I"/>
    <property type="match status" value="1"/>
</dbReference>
<protein>
    <recommendedName>
        <fullName evidence="3 13">Biotin synthase</fullName>
        <ecNumber evidence="3 13">2.8.1.6</ecNumber>
    </recommendedName>
</protein>
<keyword evidence="6 13" id="KW-0949">S-adenosyl-L-methionine</keyword>
<dbReference type="PIRSF" id="PIRSF001619">
    <property type="entry name" value="Biotin_synth"/>
    <property type="match status" value="1"/>
</dbReference>
<evidence type="ECO:0000256" key="13">
    <source>
        <dbReference type="HAMAP-Rule" id="MF_01694"/>
    </source>
</evidence>
<evidence type="ECO:0000256" key="11">
    <source>
        <dbReference type="ARBA" id="ARBA00023014"/>
    </source>
</evidence>
<dbReference type="Pfam" id="PF06968">
    <property type="entry name" value="BATS"/>
    <property type="match status" value="1"/>
</dbReference>
<comment type="function">
    <text evidence="13">Catalyzes the conversion of dethiobiotin (DTB) to biotin by the insertion of a sulfur atom into dethiobiotin via a radical-based mechanism.</text>
</comment>
<keyword evidence="11 13" id="KW-0411">Iron-sulfur</keyword>
<dbReference type="SFLD" id="SFLDS00029">
    <property type="entry name" value="Radical_SAM"/>
    <property type="match status" value="1"/>
</dbReference>
<evidence type="ECO:0000256" key="5">
    <source>
        <dbReference type="ARBA" id="ARBA00022679"/>
    </source>
</evidence>
<evidence type="ECO:0000256" key="4">
    <source>
        <dbReference type="ARBA" id="ARBA00022485"/>
    </source>
</evidence>
<organism evidence="15 16">
    <name type="scientific">Methylobacterium adhaesivum</name>
    <dbReference type="NCBI Taxonomy" id="333297"/>
    <lineage>
        <taxon>Bacteria</taxon>
        <taxon>Pseudomonadati</taxon>
        <taxon>Pseudomonadota</taxon>
        <taxon>Alphaproteobacteria</taxon>
        <taxon>Hyphomicrobiales</taxon>
        <taxon>Methylobacteriaceae</taxon>
        <taxon>Methylobacterium</taxon>
    </lineage>
</organism>
<evidence type="ECO:0000259" key="14">
    <source>
        <dbReference type="PROSITE" id="PS51918"/>
    </source>
</evidence>
<dbReference type="PROSITE" id="PS51918">
    <property type="entry name" value="RADICAL_SAM"/>
    <property type="match status" value="1"/>
</dbReference>
<feature type="binding site" evidence="13">
    <location>
        <position position="74"/>
    </location>
    <ligand>
        <name>[4Fe-4S] cluster</name>
        <dbReference type="ChEBI" id="CHEBI:49883"/>
        <note>4Fe-4S-S-AdoMet</note>
    </ligand>
</feature>
<dbReference type="Pfam" id="PF04055">
    <property type="entry name" value="Radical_SAM"/>
    <property type="match status" value="1"/>
</dbReference>
<dbReference type="InterPro" id="IPR010722">
    <property type="entry name" value="BATS_dom"/>
</dbReference>
<dbReference type="CDD" id="cd01335">
    <property type="entry name" value="Radical_SAM"/>
    <property type="match status" value="1"/>
</dbReference>
<comment type="cofactor">
    <cofactor evidence="13">
        <name>[4Fe-4S] cluster</name>
        <dbReference type="ChEBI" id="CHEBI:49883"/>
    </cofactor>
    <text evidence="13">Binds 1 [4Fe-4S] cluster. The cluster is coordinated with 3 cysteines and an exchangeable S-adenosyl-L-methionine.</text>
</comment>
<dbReference type="SMART" id="SM00876">
    <property type="entry name" value="BATS"/>
    <property type="match status" value="1"/>
</dbReference>
<dbReference type="InterPro" id="IPR013785">
    <property type="entry name" value="Aldolase_TIM"/>
</dbReference>
<dbReference type="InterPro" id="IPR002684">
    <property type="entry name" value="Biotin_synth/BioAB"/>
</dbReference>
<feature type="binding site" evidence="13">
    <location>
        <position position="279"/>
    </location>
    <ligand>
        <name>[2Fe-2S] cluster</name>
        <dbReference type="ChEBI" id="CHEBI:190135"/>
    </ligand>
</feature>
<sequence>MIETMTETSAARPVLATSAIRHDWTVPEIQAIHDLPLLDLVYRAAEVHRAHNDPADIQRASLLSIKTGGCPEDCAYCPQSAHHKEAGVPRERLMPVDAVLKEAAAAKASGAHRFCMGAAWRQPKDGPEFDAVLAMVRGVRNLGMEACVTLGMLNPSQAARLAEAGLTSYNHNLDTGPEFYGDIISTRTYEDRLTTLQNVRDAGIGVCCGGIVGMGEGVTDRASMLQVLANHAPHPESVPINALVAVAGTPLAERPAVDPLDLVRMCATARIVMPRARVRLSAGRKDLTREAQILCFLAGANSIFYGERLLTTENNETDADAELLRDLGITVPGLTLAAAE</sequence>
<feature type="binding site" evidence="13">
    <location>
        <position position="115"/>
    </location>
    <ligand>
        <name>[2Fe-2S] cluster</name>
        <dbReference type="ChEBI" id="CHEBI:190135"/>
    </ligand>
</feature>
<dbReference type="SFLD" id="SFLDF00272">
    <property type="entry name" value="biotin_synthase"/>
    <property type="match status" value="1"/>
</dbReference>
<dbReference type="NCBIfam" id="TIGR00433">
    <property type="entry name" value="bioB"/>
    <property type="match status" value="1"/>
</dbReference>
<feature type="binding site" evidence="13">
    <location>
        <position position="147"/>
    </location>
    <ligand>
        <name>[2Fe-2S] cluster</name>
        <dbReference type="ChEBI" id="CHEBI:190135"/>
    </ligand>
</feature>
<dbReference type="InterPro" id="IPR007197">
    <property type="entry name" value="rSAM"/>
</dbReference>
<keyword evidence="16" id="KW-1185">Reference proteome</keyword>
<comment type="pathway">
    <text evidence="1 13">Cofactor biosynthesis; biotin biosynthesis; biotin from 7,8-diaminononanoate: step 2/2.</text>
</comment>
<feature type="binding site" evidence="13">
    <location>
        <position position="207"/>
    </location>
    <ligand>
        <name>[2Fe-2S] cluster</name>
        <dbReference type="ChEBI" id="CHEBI:190135"/>
    </ligand>
</feature>
<keyword evidence="8 13" id="KW-0479">Metal-binding</keyword>
<dbReference type="EMBL" id="JAUFPX010000008">
    <property type="protein sequence ID" value="MDN3591273.1"/>
    <property type="molecule type" value="Genomic_DNA"/>
</dbReference>
<comment type="similarity">
    <text evidence="2 13">Belongs to the radical SAM superfamily. Biotin synthase family.</text>
</comment>
<dbReference type="SUPFAM" id="SSF102114">
    <property type="entry name" value="Radical SAM enzymes"/>
    <property type="match status" value="1"/>
</dbReference>
<evidence type="ECO:0000256" key="10">
    <source>
        <dbReference type="ARBA" id="ARBA00023004"/>
    </source>
</evidence>
<comment type="cofactor">
    <cofactor evidence="13">
        <name>[2Fe-2S] cluster</name>
        <dbReference type="ChEBI" id="CHEBI:190135"/>
    </cofactor>
    <text evidence="13">Binds 1 [2Fe-2S] cluster. The cluster is coordinated with 3 cysteines and 1 arginine.</text>
</comment>
<evidence type="ECO:0000256" key="7">
    <source>
        <dbReference type="ARBA" id="ARBA00022714"/>
    </source>
</evidence>
<dbReference type="HAMAP" id="MF_01694">
    <property type="entry name" value="BioB"/>
    <property type="match status" value="1"/>
</dbReference>
<accession>A0ABT8BGK5</accession>
<evidence type="ECO:0000256" key="6">
    <source>
        <dbReference type="ARBA" id="ARBA00022691"/>
    </source>
</evidence>
<keyword evidence="5 13" id="KW-0808">Transferase</keyword>
<evidence type="ECO:0000256" key="1">
    <source>
        <dbReference type="ARBA" id="ARBA00004942"/>
    </source>
</evidence>
<dbReference type="EC" id="2.8.1.6" evidence="3 13"/>
<comment type="catalytic activity">
    <reaction evidence="12 13">
        <text>(4R,5S)-dethiobiotin + (sulfur carrier)-SH + 2 reduced [2Fe-2S]-[ferredoxin] + 2 S-adenosyl-L-methionine = (sulfur carrier)-H + biotin + 2 5'-deoxyadenosine + 2 L-methionine + 2 oxidized [2Fe-2S]-[ferredoxin]</text>
        <dbReference type="Rhea" id="RHEA:22060"/>
        <dbReference type="Rhea" id="RHEA-COMP:10000"/>
        <dbReference type="Rhea" id="RHEA-COMP:10001"/>
        <dbReference type="Rhea" id="RHEA-COMP:14737"/>
        <dbReference type="Rhea" id="RHEA-COMP:14739"/>
        <dbReference type="ChEBI" id="CHEBI:17319"/>
        <dbReference type="ChEBI" id="CHEBI:29917"/>
        <dbReference type="ChEBI" id="CHEBI:33737"/>
        <dbReference type="ChEBI" id="CHEBI:33738"/>
        <dbReference type="ChEBI" id="CHEBI:57586"/>
        <dbReference type="ChEBI" id="CHEBI:57844"/>
        <dbReference type="ChEBI" id="CHEBI:59789"/>
        <dbReference type="ChEBI" id="CHEBI:64428"/>
        <dbReference type="ChEBI" id="CHEBI:149473"/>
        <dbReference type="EC" id="2.8.1.6"/>
    </reaction>
</comment>
<dbReference type="GO" id="GO:0004076">
    <property type="term" value="F:biotin synthase activity"/>
    <property type="evidence" value="ECO:0007669"/>
    <property type="project" value="UniProtKB-EC"/>
</dbReference>
<keyword evidence="9 13" id="KW-0093">Biotin biosynthesis</keyword>
<dbReference type="InterPro" id="IPR058240">
    <property type="entry name" value="rSAM_sf"/>
</dbReference>
<dbReference type="PANTHER" id="PTHR22976:SF2">
    <property type="entry name" value="BIOTIN SYNTHASE, MITOCHONDRIAL"/>
    <property type="match status" value="1"/>
</dbReference>
<feature type="domain" description="Radical SAM core" evidence="14">
    <location>
        <begin position="55"/>
        <end position="284"/>
    </location>
</feature>
<keyword evidence="7 13" id="KW-0001">2Fe-2S</keyword>
<evidence type="ECO:0000313" key="16">
    <source>
        <dbReference type="Proteomes" id="UP001224644"/>
    </source>
</evidence>
<dbReference type="PANTHER" id="PTHR22976">
    <property type="entry name" value="BIOTIN SYNTHASE"/>
    <property type="match status" value="1"/>
</dbReference>
<dbReference type="SMART" id="SM00729">
    <property type="entry name" value="Elp3"/>
    <property type="match status" value="1"/>
</dbReference>
<keyword evidence="4 13" id="KW-0004">4Fe-4S</keyword>
<keyword evidence="10 13" id="KW-0408">Iron</keyword>
<dbReference type="Proteomes" id="UP001224644">
    <property type="component" value="Unassembled WGS sequence"/>
</dbReference>
<evidence type="ECO:0000256" key="9">
    <source>
        <dbReference type="ARBA" id="ARBA00022756"/>
    </source>
</evidence>
<dbReference type="SFLD" id="SFLDG01278">
    <property type="entry name" value="biotin_synthase_like"/>
    <property type="match status" value="1"/>
</dbReference>
<dbReference type="SFLD" id="SFLDG01060">
    <property type="entry name" value="BATS_domain_containing"/>
    <property type="match status" value="1"/>
</dbReference>
<comment type="caution">
    <text evidence="15">The sequence shown here is derived from an EMBL/GenBank/DDBJ whole genome shotgun (WGS) entry which is preliminary data.</text>
</comment>
<evidence type="ECO:0000256" key="8">
    <source>
        <dbReference type="ARBA" id="ARBA00022723"/>
    </source>
</evidence>
<evidence type="ECO:0000313" key="15">
    <source>
        <dbReference type="EMBL" id="MDN3591273.1"/>
    </source>
</evidence>
<evidence type="ECO:0000256" key="3">
    <source>
        <dbReference type="ARBA" id="ARBA00012236"/>
    </source>
</evidence>
<proteinExistence type="inferred from homology"/>
<evidence type="ECO:0000256" key="2">
    <source>
        <dbReference type="ARBA" id="ARBA00010765"/>
    </source>
</evidence>
<evidence type="ECO:0000256" key="12">
    <source>
        <dbReference type="ARBA" id="ARBA00051157"/>
    </source>
</evidence>
<feature type="binding site" evidence="13">
    <location>
        <position position="70"/>
    </location>
    <ligand>
        <name>[4Fe-4S] cluster</name>
        <dbReference type="ChEBI" id="CHEBI:49883"/>
        <note>4Fe-4S-S-AdoMet</note>
    </ligand>
</feature>
<dbReference type="InterPro" id="IPR024177">
    <property type="entry name" value="Biotin_synthase"/>
</dbReference>
<gene>
    <name evidence="13 15" type="primary">bioB</name>
    <name evidence="15" type="ORF">QWZ12_11685</name>
</gene>
<name>A0ABT8BGK5_9HYPH</name>